<gene>
    <name evidence="1" type="ORF">LYPA_23C020303</name>
</gene>
<protein>
    <submittedName>
        <fullName evidence="1">Uncharacterized protein</fullName>
    </submittedName>
</protein>
<reference evidence="1 2" key="1">
    <citation type="submission" date="2019-01" db="EMBL/GenBank/DDBJ databases">
        <authorList>
            <person name="Alioto T."/>
            <person name="Alioto T."/>
        </authorList>
    </citation>
    <scope>NUCLEOTIDE SEQUENCE [LARGE SCALE GENOMIC DNA]</scope>
</reference>
<dbReference type="Proteomes" id="UP000386466">
    <property type="component" value="Unassembled WGS sequence"/>
</dbReference>
<dbReference type="EMBL" id="CAAGRJ010032068">
    <property type="protein sequence ID" value="VFV42473.1"/>
    <property type="molecule type" value="Genomic_DNA"/>
</dbReference>
<sequence length="81" mass="8920">MHHLLNTKPIALKNLFTISATVASAEGSSSHLKLIKTYLRLTMSTEHLSDLAKISIKCDVAVLLDYIDLINELVAVSTRKV</sequence>
<keyword evidence="2" id="KW-1185">Reference proteome</keyword>
<proteinExistence type="predicted"/>
<organism evidence="1 2">
    <name type="scientific">Lynx pardinus</name>
    <name type="common">Iberian lynx</name>
    <name type="synonym">Felis pardina</name>
    <dbReference type="NCBI Taxonomy" id="191816"/>
    <lineage>
        <taxon>Eukaryota</taxon>
        <taxon>Metazoa</taxon>
        <taxon>Chordata</taxon>
        <taxon>Craniata</taxon>
        <taxon>Vertebrata</taxon>
        <taxon>Euteleostomi</taxon>
        <taxon>Mammalia</taxon>
        <taxon>Eutheria</taxon>
        <taxon>Laurasiatheria</taxon>
        <taxon>Carnivora</taxon>
        <taxon>Feliformia</taxon>
        <taxon>Felidae</taxon>
        <taxon>Felinae</taxon>
        <taxon>Lynx</taxon>
    </lineage>
</organism>
<evidence type="ECO:0000313" key="2">
    <source>
        <dbReference type="Proteomes" id="UP000386466"/>
    </source>
</evidence>
<dbReference type="AlphaFoldDB" id="A0A485PEA1"/>
<evidence type="ECO:0000313" key="1">
    <source>
        <dbReference type="EMBL" id="VFV42473.1"/>
    </source>
</evidence>
<name>A0A485PEA1_LYNPA</name>
<accession>A0A485PEA1</accession>